<dbReference type="InterPro" id="IPR013223">
    <property type="entry name" value="RNase_B_OB_dom"/>
</dbReference>
<dbReference type="eggNOG" id="COG0557">
    <property type="taxonomic scope" value="Bacteria"/>
</dbReference>
<evidence type="ECO:0000256" key="4">
    <source>
        <dbReference type="SAM" id="MobiDB-lite"/>
    </source>
</evidence>
<evidence type="ECO:0000256" key="3">
    <source>
        <dbReference type="ARBA" id="ARBA00022839"/>
    </source>
</evidence>
<dbReference type="Gene3D" id="2.40.50.140">
    <property type="entry name" value="Nucleic acid-binding proteins"/>
    <property type="match status" value="2"/>
</dbReference>
<dbReference type="GO" id="GO:0004527">
    <property type="term" value="F:exonuclease activity"/>
    <property type="evidence" value="ECO:0007669"/>
    <property type="project" value="UniProtKB-KW"/>
</dbReference>
<reference evidence="6 7" key="1">
    <citation type="journal article" date="2003" name="Nature">
        <title>The genome of a motile marine Synechococcus.</title>
        <authorList>
            <person name="Palenik B."/>
            <person name="Brahamsha B."/>
            <person name="Larimer F."/>
            <person name="Land M."/>
            <person name="Hauser L."/>
            <person name="Chain P."/>
            <person name="Lamerdin J."/>
            <person name="Regala W."/>
            <person name="Allen E.A."/>
            <person name="McCarren J."/>
            <person name="Paulsen I."/>
            <person name="Dufresne A."/>
            <person name="Partensky F."/>
            <person name="Webb E."/>
            <person name="Waterbury J."/>
        </authorList>
    </citation>
    <scope>NUCLEOTIDE SEQUENCE [LARGE SCALE GENOMIC DNA]</scope>
    <source>
        <strain evidence="6 7">WH8102</strain>
    </source>
</reference>
<feature type="domain" description="S1 motif" evidence="5">
    <location>
        <begin position="672"/>
        <end position="753"/>
    </location>
</feature>
<dbReference type="InterPro" id="IPR050180">
    <property type="entry name" value="RNR_Ribonuclease"/>
</dbReference>
<dbReference type="GO" id="GO:0003723">
    <property type="term" value="F:RNA binding"/>
    <property type="evidence" value="ECO:0007669"/>
    <property type="project" value="InterPro"/>
</dbReference>
<evidence type="ECO:0000313" key="6">
    <source>
        <dbReference type="EMBL" id="CAE07717.1"/>
    </source>
</evidence>
<dbReference type="Pfam" id="PF00773">
    <property type="entry name" value="RNB"/>
    <property type="match status" value="1"/>
</dbReference>
<gene>
    <name evidence="6" type="primary">zam</name>
    <name evidence="6" type="ordered locus">SYNW1202</name>
</gene>
<dbReference type="InterPro" id="IPR012340">
    <property type="entry name" value="NA-bd_OB-fold"/>
</dbReference>
<proteinExistence type="predicted"/>
<dbReference type="AlphaFoldDB" id="Q7U6Y4"/>
<dbReference type="SUPFAM" id="SSF50249">
    <property type="entry name" value="Nucleic acid-binding proteins"/>
    <property type="match status" value="3"/>
</dbReference>
<dbReference type="GO" id="GO:0006402">
    <property type="term" value="P:mRNA catabolic process"/>
    <property type="evidence" value="ECO:0007669"/>
    <property type="project" value="TreeGrafter"/>
</dbReference>
<dbReference type="Proteomes" id="UP000001422">
    <property type="component" value="Chromosome"/>
</dbReference>
<dbReference type="CDD" id="cd04471">
    <property type="entry name" value="S1_RNase_R"/>
    <property type="match status" value="1"/>
</dbReference>
<dbReference type="GO" id="GO:0005829">
    <property type="term" value="C:cytosol"/>
    <property type="evidence" value="ECO:0007669"/>
    <property type="project" value="TreeGrafter"/>
</dbReference>
<keyword evidence="3" id="KW-0269">Exonuclease</keyword>
<evidence type="ECO:0000256" key="1">
    <source>
        <dbReference type="ARBA" id="ARBA00022722"/>
    </source>
</evidence>
<dbReference type="SMART" id="SM00357">
    <property type="entry name" value="CSP"/>
    <property type="match status" value="1"/>
</dbReference>
<keyword evidence="2" id="KW-0378">Hydrolase</keyword>
<dbReference type="SMART" id="SM00316">
    <property type="entry name" value="S1"/>
    <property type="match status" value="1"/>
</dbReference>
<keyword evidence="1" id="KW-0540">Nuclease</keyword>
<organism evidence="6 7">
    <name type="scientific">Parasynechococcus marenigrum (strain WH8102)</name>
    <dbReference type="NCBI Taxonomy" id="84588"/>
    <lineage>
        <taxon>Bacteria</taxon>
        <taxon>Bacillati</taxon>
        <taxon>Cyanobacteriota</taxon>
        <taxon>Cyanophyceae</taxon>
        <taxon>Synechococcales</taxon>
        <taxon>Prochlorococcaceae</taxon>
        <taxon>Parasynechococcus</taxon>
        <taxon>Parasynechococcus marenigrum</taxon>
    </lineage>
</organism>
<dbReference type="PANTHER" id="PTHR23355:SF9">
    <property type="entry name" value="DIS3-LIKE EXONUCLEASE 2"/>
    <property type="match status" value="1"/>
</dbReference>
<dbReference type="STRING" id="84588.SYNW1202"/>
<dbReference type="GO" id="GO:0004540">
    <property type="term" value="F:RNA nuclease activity"/>
    <property type="evidence" value="ECO:0007669"/>
    <property type="project" value="InterPro"/>
</dbReference>
<sequence length="784" mass="86683">MKAGFDPHTMKFSVADLLDQLSYDQPVLQTTLAKILKLSNKADKERLDLAIDGLSKLGVLSRQGDEGLVRYQAEDLIDARLRCSSKGFCFAIRDDGGDDVYIRDHQLNHAWNGDRVLVRVTREGGRRRSPEGGVQCILERSTQSLLAQVERQQERLVAAPLDDRMLTSIELPADAEVHVSEESATTVVEVKIDRYPIAQHPAQGHVARPLPLNAGPAADRDLLLTKAGLHERPAAPRASVKSPPSKGRTDLTDQPSLLLCSWQHRDAPPLPAVYVEARDGGCRLWLHAPSVAERFGQGNSLDLWIRDRADAICLGEDWQPLLTPALTKACRLKAGESSDALTVRLDIDANGHLTDWEFMLSTIRPVADISTAQLRALAERKPKSRSIPAALKPIKDQLGQLETLMFCADCLMGHEQSAGAVALDLRPPQIDALGDLRWADPSGQAHRWTDVIDRTDPNSILQPLLRAADRAWGQHRAALQLPGIAWISSEPDATVLTDVAKTAVALDLPLELDDDGSPTAQELITVFAESDQRRVLEQQLSHALAQPQFQAELKTPETSDDDTTDMSAALTPWCCGSLSYAQLANQQVIQMLLNDGKDRPNVRQKERLNLGRRGCADDLQWSLFTGAQEEKLTNIVSQRLVQRLNSRRRQVLELQRDLLAMVQARSAEPLVGQEAAGHVSGVQSYGFFVEVGETRVEGLVHVSSLNDDWYEYRSRQNRLVGRKNRRAYQLGDQVRVRVIKVDVLRNQIDLEVIPEPTADEGDNNADSSTVESPEQPMAVTLSGI</sequence>
<protein>
    <submittedName>
        <fullName evidence="6">Acetazolamide conferring resistance protein Zam</fullName>
    </submittedName>
</protein>
<evidence type="ECO:0000313" key="7">
    <source>
        <dbReference type="Proteomes" id="UP000001422"/>
    </source>
</evidence>
<evidence type="ECO:0000256" key="2">
    <source>
        <dbReference type="ARBA" id="ARBA00022801"/>
    </source>
</evidence>
<name>Q7U6Y4_PARMW</name>
<feature type="region of interest" description="Disordered" evidence="4">
    <location>
        <begin position="232"/>
        <end position="251"/>
    </location>
</feature>
<dbReference type="EMBL" id="BX569692">
    <property type="protein sequence ID" value="CAE07717.1"/>
    <property type="molecule type" value="Genomic_DNA"/>
</dbReference>
<dbReference type="InterPro" id="IPR001900">
    <property type="entry name" value="RNase_II/R"/>
</dbReference>
<dbReference type="Pfam" id="PF00575">
    <property type="entry name" value="S1"/>
    <property type="match status" value="1"/>
</dbReference>
<dbReference type="Pfam" id="PF08206">
    <property type="entry name" value="OB_RNB"/>
    <property type="match status" value="1"/>
</dbReference>
<accession>Q7U6Y4</accession>
<dbReference type="InterPro" id="IPR011129">
    <property type="entry name" value="CSD"/>
</dbReference>
<dbReference type="HOGENOM" id="CLU_002333_7_3_3"/>
<feature type="region of interest" description="Disordered" evidence="4">
    <location>
        <begin position="754"/>
        <end position="784"/>
    </location>
</feature>
<dbReference type="SMART" id="SM00955">
    <property type="entry name" value="RNB"/>
    <property type="match status" value="1"/>
</dbReference>
<dbReference type="InterPro" id="IPR003029">
    <property type="entry name" value="S1_domain"/>
</dbReference>
<keyword evidence="7" id="KW-1185">Reference proteome</keyword>
<dbReference type="PANTHER" id="PTHR23355">
    <property type="entry name" value="RIBONUCLEASE"/>
    <property type="match status" value="1"/>
</dbReference>
<evidence type="ECO:0000259" key="5">
    <source>
        <dbReference type="PROSITE" id="PS50126"/>
    </source>
</evidence>
<dbReference type="PROSITE" id="PS50126">
    <property type="entry name" value="S1"/>
    <property type="match status" value="1"/>
</dbReference>
<dbReference type="KEGG" id="syw:SYNW1202"/>